<dbReference type="KEGG" id="parq:DSM112329_01257"/>
<reference evidence="1" key="1">
    <citation type="submission" date="2022-12" db="EMBL/GenBank/DDBJ databases">
        <title>Paraconexibacter alkalitolerans sp. nov. and Baekduia alba sp. nov., isolated from soil and emended description of the genera Paraconexibacter (Chun et al., 2020) and Baekduia (An et al., 2020).</title>
        <authorList>
            <person name="Vieira S."/>
            <person name="Huber K.J."/>
            <person name="Geppert A."/>
            <person name="Wolf J."/>
            <person name="Neumann-Schaal M."/>
            <person name="Muesken M."/>
            <person name="Overmann J."/>
        </authorList>
    </citation>
    <scope>NUCLEOTIDE SEQUENCE</scope>
    <source>
        <strain evidence="1">AEG42_29</strain>
    </source>
</reference>
<evidence type="ECO:0000313" key="1">
    <source>
        <dbReference type="EMBL" id="XAY04424.1"/>
    </source>
</evidence>
<sequence>MSVDDHRRRAAILLNLPAPVPNTGPSNPAPSPRISRLLPLPRAAVSEQKDLVKTKIITLSSAAAALALVGSAQAAYGPEAPQPTDAPGGYQQVMTAKTVGGGGGTLSAGWGNVRVNVSVPAGASGSPVQFRIVAPKLSTLAAAVRKSGFRRVRTVTGVAVSQTGVNGGSGTRLKRAVKISLSAGKLGKRAFVLRYDAAKGRYVRTAFKRENGRLVVRMVRPVALVVVTPTA</sequence>
<proteinExistence type="predicted"/>
<evidence type="ECO:0008006" key="2">
    <source>
        <dbReference type="Google" id="ProtNLM"/>
    </source>
</evidence>
<accession>A0AAU7ARV2</accession>
<dbReference type="EMBL" id="CP114014">
    <property type="protein sequence ID" value="XAY04424.1"/>
    <property type="molecule type" value="Genomic_DNA"/>
</dbReference>
<dbReference type="AlphaFoldDB" id="A0AAU7ARV2"/>
<organism evidence="1">
    <name type="scientific">Paraconexibacter sp. AEG42_29</name>
    <dbReference type="NCBI Taxonomy" id="2997339"/>
    <lineage>
        <taxon>Bacteria</taxon>
        <taxon>Bacillati</taxon>
        <taxon>Actinomycetota</taxon>
        <taxon>Thermoleophilia</taxon>
        <taxon>Solirubrobacterales</taxon>
        <taxon>Paraconexibacteraceae</taxon>
        <taxon>Paraconexibacter</taxon>
    </lineage>
</organism>
<protein>
    <recommendedName>
        <fullName evidence="2">AMIN domain-containing protein</fullName>
    </recommendedName>
</protein>
<gene>
    <name evidence="1" type="ORF">DSM112329_01257</name>
</gene>
<name>A0AAU7ARV2_9ACTN</name>